<feature type="transmembrane region" description="Helical" evidence="1">
    <location>
        <begin position="20"/>
        <end position="40"/>
    </location>
</feature>
<reference evidence="2 3" key="1">
    <citation type="journal article" date="2016" name="Nat. Commun.">
        <title>Thousands of microbial genomes shed light on interconnected biogeochemical processes in an aquifer system.</title>
        <authorList>
            <person name="Anantharaman K."/>
            <person name="Brown C.T."/>
            <person name="Hug L.A."/>
            <person name="Sharon I."/>
            <person name="Castelle C.J."/>
            <person name="Probst A.J."/>
            <person name="Thomas B.C."/>
            <person name="Singh A."/>
            <person name="Wilkins M.J."/>
            <person name="Karaoz U."/>
            <person name="Brodie E.L."/>
            <person name="Williams K.H."/>
            <person name="Hubbard S.S."/>
            <person name="Banfield J.F."/>
        </authorList>
    </citation>
    <scope>NUCLEOTIDE SEQUENCE [LARGE SCALE GENOMIC DNA]</scope>
</reference>
<name>A0A1G1V6C5_9BACT</name>
<organism evidence="2 3">
    <name type="scientific">Candidatus Blackburnbacteria bacterium RIFCSPHIGHO2_02_FULL_44_20</name>
    <dbReference type="NCBI Taxonomy" id="1797516"/>
    <lineage>
        <taxon>Bacteria</taxon>
        <taxon>Candidatus Blackburniibacteriota</taxon>
    </lineage>
</organism>
<gene>
    <name evidence="2" type="ORF">A3D26_01440</name>
</gene>
<evidence type="ECO:0000313" key="3">
    <source>
        <dbReference type="Proteomes" id="UP000178319"/>
    </source>
</evidence>
<sequence length="151" mass="16343">MKKQKNKLVKTNYVLFADHAFVLTGGKLGIVGIFDILGVMKFPTSHPKMFIVANIIGEARSAHDVKINMFDPDGIDLLAPNGPNFKVQLSGTGSGNILQEMVGLAFNKPGEHTAVLSVDGKDTYKSVLTVVKTKSSDNLRRGDDRGSVEKN</sequence>
<accession>A0A1G1V6C5</accession>
<dbReference type="Pfam" id="PF22091">
    <property type="entry name" value="DUF6941"/>
    <property type="match status" value="1"/>
</dbReference>
<proteinExistence type="predicted"/>
<dbReference type="STRING" id="1797516.A3D26_01440"/>
<evidence type="ECO:0000313" key="2">
    <source>
        <dbReference type="EMBL" id="OGY10802.1"/>
    </source>
</evidence>
<dbReference type="AlphaFoldDB" id="A0A1G1V6C5"/>
<keyword evidence="1" id="KW-1133">Transmembrane helix</keyword>
<evidence type="ECO:0000256" key="1">
    <source>
        <dbReference type="SAM" id="Phobius"/>
    </source>
</evidence>
<keyword evidence="1" id="KW-0812">Transmembrane</keyword>
<keyword evidence="1" id="KW-0472">Membrane</keyword>
<dbReference type="Proteomes" id="UP000178319">
    <property type="component" value="Unassembled WGS sequence"/>
</dbReference>
<dbReference type="InterPro" id="IPR054221">
    <property type="entry name" value="DUF6941"/>
</dbReference>
<dbReference type="EMBL" id="MHBZ01000029">
    <property type="protein sequence ID" value="OGY10802.1"/>
    <property type="molecule type" value="Genomic_DNA"/>
</dbReference>
<protein>
    <submittedName>
        <fullName evidence="2">Uncharacterized protein</fullName>
    </submittedName>
</protein>
<comment type="caution">
    <text evidence="2">The sequence shown here is derived from an EMBL/GenBank/DDBJ whole genome shotgun (WGS) entry which is preliminary data.</text>
</comment>